<dbReference type="InterPro" id="IPR050863">
    <property type="entry name" value="CenT-Element_Derived"/>
</dbReference>
<keyword evidence="3" id="KW-1185">Reference proteome</keyword>
<dbReference type="Proteomes" id="UP001314205">
    <property type="component" value="Unassembled WGS sequence"/>
</dbReference>
<name>A0AAV1LTT7_9NEOP</name>
<dbReference type="PANTHER" id="PTHR19303">
    <property type="entry name" value="TRANSPOSON"/>
    <property type="match status" value="1"/>
</dbReference>
<dbReference type="GO" id="GO:0005634">
    <property type="term" value="C:nucleus"/>
    <property type="evidence" value="ECO:0007669"/>
    <property type="project" value="TreeGrafter"/>
</dbReference>
<gene>
    <name evidence="2" type="ORF">PARMNEM_LOCUS17783</name>
</gene>
<protein>
    <recommendedName>
        <fullName evidence="1">DDE-1 domain-containing protein</fullName>
    </recommendedName>
</protein>
<dbReference type="EMBL" id="CAVLGL010000104">
    <property type="protein sequence ID" value="CAK1598838.1"/>
    <property type="molecule type" value="Genomic_DNA"/>
</dbReference>
<proteinExistence type="predicted"/>
<evidence type="ECO:0000313" key="2">
    <source>
        <dbReference type="EMBL" id="CAK1598838.1"/>
    </source>
</evidence>
<dbReference type="AlphaFoldDB" id="A0AAV1LTT7"/>
<feature type="domain" description="DDE-1" evidence="1">
    <location>
        <begin position="107"/>
        <end position="207"/>
    </location>
</feature>
<dbReference type="GO" id="GO:0003677">
    <property type="term" value="F:DNA binding"/>
    <property type="evidence" value="ECO:0007669"/>
    <property type="project" value="TreeGrafter"/>
</dbReference>
<evidence type="ECO:0000259" key="1">
    <source>
        <dbReference type="Pfam" id="PF03184"/>
    </source>
</evidence>
<organism evidence="2 3">
    <name type="scientific">Parnassius mnemosyne</name>
    <name type="common">clouded apollo</name>
    <dbReference type="NCBI Taxonomy" id="213953"/>
    <lineage>
        <taxon>Eukaryota</taxon>
        <taxon>Metazoa</taxon>
        <taxon>Ecdysozoa</taxon>
        <taxon>Arthropoda</taxon>
        <taxon>Hexapoda</taxon>
        <taxon>Insecta</taxon>
        <taxon>Pterygota</taxon>
        <taxon>Neoptera</taxon>
        <taxon>Endopterygota</taxon>
        <taxon>Lepidoptera</taxon>
        <taxon>Glossata</taxon>
        <taxon>Ditrysia</taxon>
        <taxon>Papilionoidea</taxon>
        <taxon>Papilionidae</taxon>
        <taxon>Parnassiinae</taxon>
        <taxon>Parnassini</taxon>
        <taxon>Parnassius</taxon>
        <taxon>Driopa</taxon>
    </lineage>
</organism>
<dbReference type="InterPro" id="IPR004875">
    <property type="entry name" value="DDE_SF_endonuclease_dom"/>
</dbReference>
<comment type="caution">
    <text evidence="2">The sequence shown here is derived from an EMBL/GenBank/DDBJ whole genome shotgun (WGS) entry which is preliminary data.</text>
</comment>
<accession>A0AAV1LTT7</accession>
<sequence length="208" mass="23707">MCNYGFPITVFELRCIVKCISTEQNVKVSHKNELSQRFCSNIKRVRAAVDDEQIRTYFEHLKTEIQGVPAENVYNYDETNFVDEPSNKKVLMKRGCKYPEAIKNSTKAAVSLMICGNAAGEILPPYGNYKSNKMWSTWTKGGPPGTRYNRSKSGWFDTSTFEDWFFSLVLPTLRRQEGKKLLIGDNLSSHINMEVLKACKSHNIAFVA</sequence>
<evidence type="ECO:0000313" key="3">
    <source>
        <dbReference type="Proteomes" id="UP001314205"/>
    </source>
</evidence>
<dbReference type="Pfam" id="PF03184">
    <property type="entry name" value="DDE_1"/>
    <property type="match status" value="1"/>
</dbReference>
<reference evidence="2 3" key="1">
    <citation type="submission" date="2023-11" db="EMBL/GenBank/DDBJ databases">
        <authorList>
            <person name="Hedman E."/>
            <person name="Englund M."/>
            <person name="Stromberg M."/>
            <person name="Nyberg Akerstrom W."/>
            <person name="Nylinder S."/>
            <person name="Jareborg N."/>
            <person name="Kallberg Y."/>
            <person name="Kronander E."/>
        </authorList>
    </citation>
    <scope>NUCLEOTIDE SEQUENCE [LARGE SCALE GENOMIC DNA]</scope>
</reference>
<dbReference type="PANTHER" id="PTHR19303:SF74">
    <property type="entry name" value="POGO TRANSPOSABLE ELEMENT WITH KRAB DOMAIN"/>
    <property type="match status" value="1"/>
</dbReference>